<keyword evidence="2 9" id="KW-0121">Carboxypeptidase</keyword>
<keyword evidence="4" id="KW-0378">Hydrolase</keyword>
<protein>
    <submittedName>
        <fullName evidence="9">Muramoyltetrapeptide carboxypeptidase</fullName>
    </submittedName>
</protein>
<evidence type="ECO:0000256" key="1">
    <source>
        <dbReference type="ARBA" id="ARBA00010233"/>
    </source>
</evidence>
<dbReference type="EMBL" id="LT629772">
    <property type="protein sequence ID" value="SDS92509.1"/>
    <property type="molecule type" value="Genomic_DNA"/>
</dbReference>
<dbReference type="InterPro" id="IPR027478">
    <property type="entry name" value="LdcA_N"/>
</dbReference>
<dbReference type="CDD" id="cd07025">
    <property type="entry name" value="Peptidase_S66"/>
    <property type="match status" value="1"/>
</dbReference>
<dbReference type="PIRSF" id="PIRSF028757">
    <property type="entry name" value="LD-carboxypeptidase"/>
    <property type="match status" value="1"/>
</dbReference>
<dbReference type="AlphaFoldDB" id="A0A1H1W8L4"/>
<feature type="domain" description="LD-carboxypeptidase C-terminal" evidence="8">
    <location>
        <begin position="179"/>
        <end position="294"/>
    </location>
</feature>
<dbReference type="InterPro" id="IPR003507">
    <property type="entry name" value="S66_fam"/>
</dbReference>
<gene>
    <name evidence="9" type="ORF">SAMN04489812_3506</name>
</gene>
<keyword evidence="10" id="KW-1185">Reference proteome</keyword>
<dbReference type="Gene3D" id="3.40.50.10740">
    <property type="entry name" value="Class I glutamine amidotransferase-like"/>
    <property type="match status" value="1"/>
</dbReference>
<feature type="domain" description="LD-carboxypeptidase N-terminal" evidence="7">
    <location>
        <begin position="15"/>
        <end position="131"/>
    </location>
</feature>
<feature type="active site" description="Nucleophile" evidence="6">
    <location>
        <position position="111"/>
    </location>
</feature>
<dbReference type="Pfam" id="PF17676">
    <property type="entry name" value="Peptidase_S66C"/>
    <property type="match status" value="1"/>
</dbReference>
<evidence type="ECO:0000256" key="4">
    <source>
        <dbReference type="ARBA" id="ARBA00022801"/>
    </source>
</evidence>
<name>A0A1H1W8L4_9ACTN</name>
<keyword evidence="3" id="KW-0645">Protease</keyword>
<dbReference type="InterPro" id="IPR029062">
    <property type="entry name" value="Class_I_gatase-like"/>
</dbReference>
<evidence type="ECO:0000256" key="3">
    <source>
        <dbReference type="ARBA" id="ARBA00022670"/>
    </source>
</evidence>
<dbReference type="SUPFAM" id="SSF52317">
    <property type="entry name" value="Class I glutamine amidotransferase-like"/>
    <property type="match status" value="1"/>
</dbReference>
<dbReference type="Gene3D" id="3.50.30.60">
    <property type="entry name" value="LD-carboxypeptidase A C-terminal domain-like"/>
    <property type="match status" value="1"/>
</dbReference>
<feature type="active site" description="Charge relay system" evidence="6">
    <location>
        <position position="279"/>
    </location>
</feature>
<feature type="active site" description="Charge relay system" evidence="6">
    <location>
        <position position="209"/>
    </location>
</feature>
<evidence type="ECO:0000256" key="6">
    <source>
        <dbReference type="PIRSR" id="PIRSR028757-1"/>
    </source>
</evidence>
<dbReference type="PANTHER" id="PTHR30237">
    <property type="entry name" value="MURAMOYLTETRAPEPTIDE CARBOXYPEPTIDASE"/>
    <property type="match status" value="1"/>
</dbReference>
<proteinExistence type="inferred from homology"/>
<dbReference type="GO" id="GO:0008236">
    <property type="term" value="F:serine-type peptidase activity"/>
    <property type="evidence" value="ECO:0007669"/>
    <property type="project" value="UniProtKB-KW"/>
</dbReference>
<dbReference type="OrthoDB" id="9807329at2"/>
<organism evidence="9 10">
    <name type="scientific">Microlunatus soli</name>
    <dbReference type="NCBI Taxonomy" id="630515"/>
    <lineage>
        <taxon>Bacteria</taxon>
        <taxon>Bacillati</taxon>
        <taxon>Actinomycetota</taxon>
        <taxon>Actinomycetes</taxon>
        <taxon>Propionibacteriales</taxon>
        <taxon>Propionibacteriaceae</taxon>
        <taxon>Microlunatus</taxon>
    </lineage>
</organism>
<dbReference type="STRING" id="630515.SAMN04489812_3506"/>
<accession>A0A1H1W8L4</accession>
<dbReference type="Pfam" id="PF02016">
    <property type="entry name" value="Peptidase_S66"/>
    <property type="match status" value="1"/>
</dbReference>
<dbReference type="SUPFAM" id="SSF141986">
    <property type="entry name" value="LD-carboxypeptidase A C-terminal domain-like"/>
    <property type="match status" value="1"/>
</dbReference>
<reference evidence="9 10" key="1">
    <citation type="submission" date="2016-10" db="EMBL/GenBank/DDBJ databases">
        <authorList>
            <person name="de Groot N.N."/>
        </authorList>
    </citation>
    <scope>NUCLEOTIDE SEQUENCE [LARGE SCALE GENOMIC DNA]</scope>
    <source>
        <strain evidence="9 10">DSM 21800</strain>
    </source>
</reference>
<dbReference type="InterPro" id="IPR040921">
    <property type="entry name" value="Peptidase_S66C"/>
</dbReference>
<dbReference type="Proteomes" id="UP000199103">
    <property type="component" value="Chromosome I"/>
</dbReference>
<dbReference type="InterPro" id="IPR040449">
    <property type="entry name" value="Peptidase_S66_N"/>
</dbReference>
<keyword evidence="5" id="KW-0720">Serine protease</keyword>
<dbReference type="GO" id="GO:0006508">
    <property type="term" value="P:proteolysis"/>
    <property type="evidence" value="ECO:0007669"/>
    <property type="project" value="UniProtKB-KW"/>
</dbReference>
<dbReference type="PANTHER" id="PTHR30237:SF2">
    <property type="entry name" value="MUREIN TETRAPEPTIDE CARBOXYPEPTIDASE"/>
    <property type="match status" value="1"/>
</dbReference>
<comment type="similarity">
    <text evidence="1">Belongs to the peptidase S66 family.</text>
</comment>
<evidence type="ECO:0000259" key="8">
    <source>
        <dbReference type="Pfam" id="PF17676"/>
    </source>
</evidence>
<evidence type="ECO:0000256" key="2">
    <source>
        <dbReference type="ARBA" id="ARBA00022645"/>
    </source>
</evidence>
<evidence type="ECO:0000313" key="9">
    <source>
        <dbReference type="EMBL" id="SDS92509.1"/>
    </source>
</evidence>
<sequence>MEPMSVPRLQAGDRVRLLSPASTPDEDLVARGVALLRQWGLQVEIGQHAFDRAGYLAGNDPDRLADLNDALRDPNIRAIFATRGGKGAYRIAAKLDFEAARRDPKPLVGFSDITYLHLALHCAGAPVGFHGPAASWSDDYYDTECAEALHRALTVDEPIVVRSNPTDYTATLTAGNPATGVLVGGNLDSLAHSVGWALPDLNGAILLIEGNSGTGLGQVDRCLAQLTNSGQLDNIAGVAVGTFGEFETATAGGQTLAGVLADWFAKLAVPVLGGLPIGHGRNPVTVPLGTTTTIDPRSATMTVTPGVH</sequence>
<dbReference type="InterPro" id="IPR027461">
    <property type="entry name" value="Carboxypeptidase_A_C_sf"/>
</dbReference>
<evidence type="ECO:0000313" key="10">
    <source>
        <dbReference type="Proteomes" id="UP000199103"/>
    </source>
</evidence>
<evidence type="ECO:0000259" key="7">
    <source>
        <dbReference type="Pfam" id="PF02016"/>
    </source>
</evidence>
<evidence type="ECO:0000256" key="5">
    <source>
        <dbReference type="ARBA" id="ARBA00022825"/>
    </source>
</evidence>
<dbReference type="GO" id="GO:0004180">
    <property type="term" value="F:carboxypeptidase activity"/>
    <property type="evidence" value="ECO:0007669"/>
    <property type="project" value="UniProtKB-KW"/>
</dbReference>